<organism evidence="8 12">
    <name type="scientific">Lingula anatina</name>
    <name type="common">Brachiopod</name>
    <name type="synonym">Lingula unguis</name>
    <dbReference type="NCBI Taxonomy" id="7574"/>
    <lineage>
        <taxon>Eukaryota</taxon>
        <taxon>Metazoa</taxon>
        <taxon>Spiralia</taxon>
        <taxon>Lophotrochozoa</taxon>
        <taxon>Brachiopoda</taxon>
        <taxon>Linguliformea</taxon>
        <taxon>Lingulata</taxon>
        <taxon>Lingulida</taxon>
        <taxon>Linguloidea</taxon>
        <taxon>Lingulidae</taxon>
        <taxon>Lingula</taxon>
    </lineage>
</organism>
<dbReference type="Pfam" id="PF04103">
    <property type="entry name" value="CD20"/>
    <property type="match status" value="1"/>
</dbReference>
<dbReference type="RefSeq" id="XP_013402538.1">
    <property type="nucleotide sequence ID" value="XM_013547084.1"/>
</dbReference>
<feature type="transmembrane region" description="Helical" evidence="7">
    <location>
        <begin position="78"/>
        <end position="95"/>
    </location>
</feature>
<evidence type="ECO:0000313" key="9">
    <source>
        <dbReference type="RefSeq" id="XP_013402536.1"/>
    </source>
</evidence>
<feature type="compositionally biased region" description="Polar residues" evidence="6">
    <location>
        <begin position="261"/>
        <end position="272"/>
    </location>
</feature>
<dbReference type="AlphaFoldDB" id="A0A1S3IWH5"/>
<gene>
    <name evidence="9 10 11 12" type="primary">LOC106168134</name>
</gene>
<dbReference type="RefSeq" id="XP_013402537.1">
    <property type="nucleotide sequence ID" value="XM_013547083.1"/>
</dbReference>
<evidence type="ECO:0000256" key="4">
    <source>
        <dbReference type="ARBA" id="ARBA00022989"/>
    </source>
</evidence>
<evidence type="ECO:0000256" key="6">
    <source>
        <dbReference type="SAM" id="MobiDB-lite"/>
    </source>
</evidence>
<protein>
    <submittedName>
        <fullName evidence="9 10">Uncharacterized protein LOC106168134</fullName>
    </submittedName>
</protein>
<evidence type="ECO:0000256" key="7">
    <source>
        <dbReference type="SAM" id="Phobius"/>
    </source>
</evidence>
<evidence type="ECO:0000256" key="1">
    <source>
        <dbReference type="ARBA" id="ARBA00004141"/>
    </source>
</evidence>
<dbReference type="KEGG" id="lak:106168134"/>
<keyword evidence="5 7" id="KW-0472">Membrane</keyword>
<feature type="region of interest" description="Disordered" evidence="6">
    <location>
        <begin position="230"/>
        <end position="272"/>
    </location>
</feature>
<keyword evidence="4 7" id="KW-1133">Transmembrane helix</keyword>
<keyword evidence="3 7" id="KW-0812">Transmembrane</keyword>
<sequence>MTTVMCQTPQVVRQPVIITVPTAGGSSPFIAEKYMHRASVGLAITQFILGVISFVIGIVIAAWVPAGSFDTINHHTGAGMWCGIVFIVTGVLGIQTRKKNKGWIISYMIMSIISAVISWIVLMGISSIDLVYVGTSFWFDLTYYESVISGLSWVFIFLSIAEGVVAVISSAICGHAVCCCSKPTTQGTVNYTVPNTGQNTVAFVAPGQQGFVFYPQPFCNQNPPAYMYNTAQQQQQQQWPQQQPPQSQAQYPERHPEDDASGQQTESLQQKL</sequence>
<dbReference type="PANTHER" id="PTHR23320">
    <property type="entry name" value="MEMBRANE-SPANNING 4-DOMAINS SUBFAMILY A MS4A -RELATED"/>
    <property type="match status" value="1"/>
</dbReference>
<dbReference type="OrthoDB" id="6272649at2759"/>
<keyword evidence="8" id="KW-1185">Reference proteome</keyword>
<feature type="transmembrane region" description="Helical" evidence="7">
    <location>
        <begin position="40"/>
        <end position="66"/>
    </location>
</feature>
<evidence type="ECO:0000313" key="10">
    <source>
        <dbReference type="RefSeq" id="XP_013402537.1"/>
    </source>
</evidence>
<evidence type="ECO:0000313" key="8">
    <source>
        <dbReference type="Proteomes" id="UP000085678"/>
    </source>
</evidence>
<evidence type="ECO:0000313" key="11">
    <source>
        <dbReference type="RefSeq" id="XP_013402538.1"/>
    </source>
</evidence>
<evidence type="ECO:0000256" key="5">
    <source>
        <dbReference type="ARBA" id="ARBA00023136"/>
    </source>
</evidence>
<evidence type="ECO:0000313" key="12">
    <source>
        <dbReference type="RefSeq" id="XP_013402540.1"/>
    </source>
</evidence>
<dbReference type="RefSeq" id="XP_013402540.1">
    <property type="nucleotide sequence ID" value="XM_013547086.1"/>
</dbReference>
<accession>A0A1S3IWH5</accession>
<reference evidence="9 10" key="1">
    <citation type="submission" date="2025-04" db="UniProtKB">
        <authorList>
            <consortium name="RefSeq"/>
        </authorList>
    </citation>
    <scope>IDENTIFICATION</scope>
    <source>
        <tissue evidence="9 10">Gonads</tissue>
    </source>
</reference>
<evidence type="ECO:0000256" key="2">
    <source>
        <dbReference type="ARBA" id="ARBA00009565"/>
    </source>
</evidence>
<dbReference type="GO" id="GO:0016020">
    <property type="term" value="C:membrane"/>
    <property type="evidence" value="ECO:0007669"/>
    <property type="project" value="UniProtKB-SubCell"/>
</dbReference>
<dbReference type="RefSeq" id="XP_013402536.1">
    <property type="nucleotide sequence ID" value="XM_013547082.1"/>
</dbReference>
<dbReference type="Proteomes" id="UP000085678">
    <property type="component" value="Unplaced"/>
</dbReference>
<feature type="transmembrane region" description="Helical" evidence="7">
    <location>
        <begin position="107"/>
        <end position="133"/>
    </location>
</feature>
<feature type="compositionally biased region" description="Low complexity" evidence="6">
    <location>
        <begin position="232"/>
        <end position="251"/>
    </location>
</feature>
<dbReference type="InterPro" id="IPR030417">
    <property type="entry name" value="MS4A"/>
</dbReference>
<name>A0A1S3IWH5_LINAN</name>
<dbReference type="GeneID" id="106168134"/>
<feature type="transmembrane region" description="Helical" evidence="7">
    <location>
        <begin position="153"/>
        <end position="177"/>
    </location>
</feature>
<dbReference type="PANTHER" id="PTHR23320:SF165">
    <property type="entry name" value="MARVEL DOMAIN-CONTAINING PROTEIN"/>
    <property type="match status" value="1"/>
</dbReference>
<dbReference type="InterPro" id="IPR007237">
    <property type="entry name" value="CD20-like"/>
</dbReference>
<comment type="similarity">
    <text evidence="2">Belongs to the MS4A family.</text>
</comment>
<proteinExistence type="inferred from homology"/>
<comment type="subcellular location">
    <subcellularLocation>
        <location evidence="1">Membrane</location>
        <topology evidence="1">Multi-pass membrane protein</topology>
    </subcellularLocation>
</comment>
<evidence type="ECO:0000256" key="3">
    <source>
        <dbReference type="ARBA" id="ARBA00022692"/>
    </source>
</evidence>